<protein>
    <submittedName>
        <fullName evidence="2">Phage holin family protein</fullName>
    </submittedName>
</protein>
<organism evidence="2 3">
    <name type="scientific">Fuscibacter oryzae</name>
    <dbReference type="NCBI Taxonomy" id="2803939"/>
    <lineage>
        <taxon>Bacteria</taxon>
        <taxon>Pseudomonadati</taxon>
        <taxon>Pseudomonadota</taxon>
        <taxon>Alphaproteobacteria</taxon>
        <taxon>Rhodobacterales</taxon>
        <taxon>Paracoccaceae</taxon>
        <taxon>Fuscibacter</taxon>
    </lineage>
</organism>
<dbReference type="EMBL" id="JAESVP010000011">
    <property type="protein sequence ID" value="MBL4929907.1"/>
    <property type="molecule type" value="Genomic_DNA"/>
</dbReference>
<evidence type="ECO:0000256" key="1">
    <source>
        <dbReference type="SAM" id="Phobius"/>
    </source>
</evidence>
<comment type="caution">
    <text evidence="2">The sequence shown here is derived from an EMBL/GenBank/DDBJ whole genome shotgun (WGS) entry which is preliminary data.</text>
</comment>
<keyword evidence="1" id="KW-1133">Transmembrane helix</keyword>
<feature type="transmembrane region" description="Helical" evidence="1">
    <location>
        <begin position="58"/>
        <end position="78"/>
    </location>
</feature>
<dbReference type="Proteomes" id="UP000619033">
    <property type="component" value="Unassembled WGS sequence"/>
</dbReference>
<sequence length="135" mass="13792">MGRLALITALARLALRDTRRRIGQSLALAVLAALFLLISVASLAVALGIWLAQMTNPVAAALILSGGALVLGLLFLWLSGVVRRGRGAGLQDMQAEAGKLASSLKDEAAKLPPSVTLGAAGLAGLVLGLKLFGKK</sequence>
<keyword evidence="1" id="KW-0472">Membrane</keyword>
<keyword evidence="3" id="KW-1185">Reference proteome</keyword>
<accession>A0A8J7MSR3</accession>
<feature type="transmembrane region" description="Helical" evidence="1">
    <location>
        <begin position="26"/>
        <end position="51"/>
    </location>
</feature>
<evidence type="ECO:0000313" key="2">
    <source>
        <dbReference type="EMBL" id="MBL4929907.1"/>
    </source>
</evidence>
<keyword evidence="1" id="KW-0812">Transmembrane</keyword>
<gene>
    <name evidence="2" type="ORF">JI744_17525</name>
</gene>
<evidence type="ECO:0000313" key="3">
    <source>
        <dbReference type="Proteomes" id="UP000619033"/>
    </source>
</evidence>
<dbReference type="Pfam" id="PF07332">
    <property type="entry name" value="Phage_holin_3_6"/>
    <property type="match status" value="1"/>
</dbReference>
<proteinExistence type="predicted"/>
<name>A0A8J7MSR3_9RHOB</name>
<dbReference type="RefSeq" id="WP_202662470.1">
    <property type="nucleotide sequence ID" value="NZ_JAESVP010000011.1"/>
</dbReference>
<dbReference type="AlphaFoldDB" id="A0A8J7MSR3"/>
<reference evidence="2" key="1">
    <citation type="submission" date="2021-01" db="EMBL/GenBank/DDBJ databases">
        <title>Genome seq and assembly of Tabrizicola sp. KVB23.</title>
        <authorList>
            <person name="Chhetri G."/>
        </authorList>
    </citation>
    <scope>NUCLEOTIDE SEQUENCE</scope>
    <source>
        <strain evidence="2">KVB23</strain>
    </source>
</reference>
<dbReference type="InterPro" id="IPR009937">
    <property type="entry name" value="Phage_holin_3_6"/>
</dbReference>